<feature type="transmembrane region" description="Helical" evidence="8">
    <location>
        <begin position="51"/>
        <end position="69"/>
    </location>
</feature>
<dbReference type="PANTHER" id="PTHR10705">
    <property type="entry name" value="DOLICHYL-DIPHOSPHOOLIGOSACCHARIDE--PROTEIN GLYCOSYLTRANSFERASE SUBUNIT DAD1"/>
    <property type="match status" value="1"/>
</dbReference>
<evidence type="ECO:0000256" key="5">
    <source>
        <dbReference type="ARBA" id="ARBA00022824"/>
    </source>
</evidence>
<comment type="caution">
    <text evidence="8">Lacks conserved residue(s) required for the propagation of feature annotation.</text>
</comment>
<keyword evidence="6 8" id="KW-1133">Transmembrane helix</keyword>
<evidence type="ECO:0000313" key="10">
    <source>
        <dbReference type="Proteomes" id="UP001157974"/>
    </source>
</evidence>
<gene>
    <name evidence="9" type="ORF">NDN08_006119</name>
</gene>
<dbReference type="GO" id="GO:0006487">
    <property type="term" value="P:protein N-linked glycosylation"/>
    <property type="evidence" value="ECO:0007669"/>
    <property type="project" value="TreeGrafter"/>
</dbReference>
<dbReference type="Proteomes" id="UP001157974">
    <property type="component" value="Unassembled WGS sequence"/>
</dbReference>
<evidence type="ECO:0000256" key="4">
    <source>
        <dbReference type="ARBA" id="ARBA00022692"/>
    </source>
</evidence>
<keyword evidence="5 8" id="KW-0256">Endoplasmic reticulum</keyword>
<comment type="function">
    <text evidence="8">Subunit of the oligosaccharyl transferase (OST) complex that catalyzes the initial transfer of a defined glycan (Glc(3)Man(9)GlcNAc(2) in eukaryotes) from the lipid carrier dolichol-pyrophosphate to an asparagine residue within an Asn-X-Ser/Thr consensus motif in nascent polypeptide chains, the first step in protein N-glycosylation. N-glycosylation occurs cotranslationally and the complex associates with the Sec61 complex at the channel-forming translocon complex that mediates protein translocation across the endoplasmic reticulum (ER). All subunits are required for a maximal enzyme activity.</text>
</comment>
<evidence type="ECO:0000256" key="7">
    <source>
        <dbReference type="ARBA" id="ARBA00023136"/>
    </source>
</evidence>
<evidence type="ECO:0000256" key="8">
    <source>
        <dbReference type="RuleBase" id="RU361136"/>
    </source>
</evidence>
<dbReference type="InterPro" id="IPR003038">
    <property type="entry name" value="DAD/Ost2"/>
</dbReference>
<evidence type="ECO:0000256" key="6">
    <source>
        <dbReference type="ARBA" id="ARBA00022989"/>
    </source>
</evidence>
<evidence type="ECO:0000256" key="2">
    <source>
        <dbReference type="ARBA" id="ARBA00004922"/>
    </source>
</evidence>
<evidence type="ECO:0000256" key="1">
    <source>
        <dbReference type="ARBA" id="ARBA00004477"/>
    </source>
</evidence>
<dbReference type="PANTHER" id="PTHR10705:SF0">
    <property type="entry name" value="DOLICHYL-DIPHOSPHOOLIGOSACCHARIDE--PROTEIN GLYCOSYLTRANSFERASE SUBUNIT DAD1"/>
    <property type="match status" value="1"/>
</dbReference>
<accession>A0AAV8ULC1</accession>
<keyword evidence="10" id="KW-1185">Reference proteome</keyword>
<dbReference type="PIRSF" id="PIRSF005588">
    <property type="entry name" value="DAD"/>
    <property type="match status" value="1"/>
</dbReference>
<reference evidence="9 10" key="1">
    <citation type="journal article" date="2023" name="Nat. Commun.">
        <title>Origin of minicircular mitochondrial genomes in red algae.</title>
        <authorList>
            <person name="Lee Y."/>
            <person name="Cho C.H."/>
            <person name="Lee Y.M."/>
            <person name="Park S.I."/>
            <person name="Yang J.H."/>
            <person name="West J.A."/>
            <person name="Bhattacharya D."/>
            <person name="Yoon H.S."/>
        </authorList>
    </citation>
    <scope>NUCLEOTIDE SEQUENCE [LARGE SCALE GENOMIC DNA]</scope>
    <source>
        <strain evidence="9 10">CCMP1338</strain>
        <tissue evidence="9">Whole cell</tissue>
    </source>
</reference>
<evidence type="ECO:0000256" key="3">
    <source>
        <dbReference type="ARBA" id="ARBA00009386"/>
    </source>
</evidence>
<dbReference type="EMBL" id="JAMWBK010000008">
    <property type="protein sequence ID" value="KAJ8902799.1"/>
    <property type="molecule type" value="Genomic_DNA"/>
</dbReference>
<dbReference type="AlphaFoldDB" id="A0AAV8ULC1"/>
<dbReference type="Pfam" id="PF02109">
    <property type="entry name" value="DAD"/>
    <property type="match status" value="1"/>
</dbReference>
<comment type="subcellular location">
    <subcellularLocation>
        <location evidence="1 8">Endoplasmic reticulum membrane</location>
        <topology evidence="1 8">Multi-pass membrane protein</topology>
    </subcellularLocation>
</comment>
<comment type="similarity">
    <text evidence="3 8">Belongs to the DAD/OST2 family.</text>
</comment>
<organism evidence="9 10">
    <name type="scientific">Rhodosorus marinus</name>
    <dbReference type="NCBI Taxonomy" id="101924"/>
    <lineage>
        <taxon>Eukaryota</taxon>
        <taxon>Rhodophyta</taxon>
        <taxon>Stylonematophyceae</taxon>
        <taxon>Stylonematales</taxon>
        <taxon>Stylonemataceae</taxon>
        <taxon>Rhodosorus</taxon>
    </lineage>
</organism>
<dbReference type="GO" id="GO:0008250">
    <property type="term" value="C:oligosaccharyltransferase complex"/>
    <property type="evidence" value="ECO:0007669"/>
    <property type="project" value="InterPro"/>
</dbReference>
<feature type="transmembrane region" description="Helical" evidence="8">
    <location>
        <begin position="23"/>
        <end position="45"/>
    </location>
</feature>
<comment type="pathway">
    <text evidence="2 8">Protein modification; protein glycosylation.</text>
</comment>
<name>A0AAV8ULC1_9RHOD</name>
<proteinExistence type="inferred from homology"/>
<comment type="subunit">
    <text evidence="8">Component of the oligosaccharyltransferase (OST) complex.</text>
</comment>
<protein>
    <recommendedName>
        <fullName evidence="8">Dolichyl-diphosphooligosaccharide--protein glycosyltransferase subunit OST2</fullName>
        <shortName evidence="8">Oligosaccharyl transferase subunit OST2</shortName>
    </recommendedName>
</protein>
<evidence type="ECO:0000313" key="9">
    <source>
        <dbReference type="EMBL" id="KAJ8902799.1"/>
    </source>
</evidence>
<keyword evidence="7 8" id="KW-0472">Membrane</keyword>
<keyword evidence="4 8" id="KW-0812">Transmembrane</keyword>
<comment type="caution">
    <text evidence="9">The sequence shown here is derived from an EMBL/GenBank/DDBJ whole genome shotgun (WGS) entry which is preliminary data.</text>
</comment>
<sequence length="109" mass="12204">MANLFSVAFEEYKSKIPWKLKVIDAYLVYILLTGIIQFAYCAIVGTFPLNSFLAAFCSSVGSFVLTVSLRMHTNPENKDEFPSHSSLKSFADWLFANLILQVAVLNFLG</sequence>